<dbReference type="OMA" id="DKYPIYM"/>
<dbReference type="GeneID" id="20175774"/>
<feature type="domain" description="Peptidase C45 hydrolase" evidence="2">
    <location>
        <begin position="148"/>
        <end position="373"/>
    </location>
</feature>
<feature type="signal peptide" evidence="1">
    <location>
        <begin position="1"/>
        <end position="19"/>
    </location>
</feature>
<evidence type="ECO:0000313" key="4">
    <source>
        <dbReference type="Proteomes" id="UP000018817"/>
    </source>
</evidence>
<evidence type="ECO:0000259" key="2">
    <source>
        <dbReference type="Pfam" id="PF03417"/>
    </source>
</evidence>
<organism evidence="3 4">
    <name type="scientific">Phytophthora nicotianae (strain INRA-310)</name>
    <name type="common">Phytophthora parasitica</name>
    <dbReference type="NCBI Taxonomy" id="761204"/>
    <lineage>
        <taxon>Eukaryota</taxon>
        <taxon>Sar</taxon>
        <taxon>Stramenopiles</taxon>
        <taxon>Oomycota</taxon>
        <taxon>Peronosporomycetes</taxon>
        <taxon>Peronosporales</taxon>
        <taxon>Peronosporaceae</taxon>
        <taxon>Phytophthora</taxon>
    </lineage>
</organism>
<feature type="chain" id="PRO_5004823032" description="Peptidase C45 hydrolase domain-containing protein" evidence="1">
    <location>
        <begin position="20"/>
        <end position="411"/>
    </location>
</feature>
<protein>
    <recommendedName>
        <fullName evidence="2">Peptidase C45 hydrolase domain-containing protein</fullName>
    </recommendedName>
</protein>
<dbReference type="AlphaFoldDB" id="W2QTN9"/>
<dbReference type="Gene3D" id="1.10.10.2120">
    <property type="match status" value="1"/>
</dbReference>
<dbReference type="Gene3D" id="3.60.60.10">
    <property type="entry name" value="Penicillin V Acylase, Chain A"/>
    <property type="match status" value="1"/>
</dbReference>
<reference evidence="3 4" key="2">
    <citation type="submission" date="2013-11" db="EMBL/GenBank/DDBJ databases">
        <title>The Genome Sequence of Phytophthora parasitica INRA-310.</title>
        <authorList>
            <consortium name="The Broad Institute Genomics Platform"/>
            <person name="Russ C."/>
            <person name="Tyler B."/>
            <person name="Panabieres F."/>
            <person name="Shan W."/>
            <person name="Tripathy S."/>
            <person name="Grunwald N."/>
            <person name="Machado M."/>
            <person name="Johnson C.S."/>
            <person name="Arredondo F."/>
            <person name="Hong C."/>
            <person name="Coffey M."/>
            <person name="Young S.K."/>
            <person name="Zeng Q."/>
            <person name="Gargeya S."/>
            <person name="Fitzgerald M."/>
            <person name="Abouelleil A."/>
            <person name="Alvarado L."/>
            <person name="Chapman S.B."/>
            <person name="Gainer-Dewar J."/>
            <person name="Goldberg J."/>
            <person name="Griggs A."/>
            <person name="Gujja S."/>
            <person name="Hansen M."/>
            <person name="Howarth C."/>
            <person name="Imamovic A."/>
            <person name="Ireland A."/>
            <person name="Larimer J."/>
            <person name="McCowan C."/>
            <person name="Murphy C."/>
            <person name="Pearson M."/>
            <person name="Poon T.W."/>
            <person name="Priest M."/>
            <person name="Roberts A."/>
            <person name="Saif S."/>
            <person name="Shea T."/>
            <person name="Sykes S."/>
            <person name="Wortman J."/>
            <person name="Nusbaum C."/>
            <person name="Birren B."/>
        </authorList>
    </citation>
    <scope>NUCLEOTIDE SEQUENCE [LARGE SCALE GENOMIC DNA]</scope>
    <source>
        <strain evidence="3 4">INRA-310</strain>
    </source>
</reference>
<evidence type="ECO:0000313" key="3">
    <source>
        <dbReference type="EMBL" id="ETN16567.1"/>
    </source>
</evidence>
<gene>
    <name evidence="3" type="ORF">PPTG_05749</name>
</gene>
<name>W2QTN9_PHYN3</name>
<dbReference type="RefSeq" id="XP_008897714.1">
    <property type="nucleotide sequence ID" value="XM_008899466.1"/>
</dbReference>
<dbReference type="InterPro" id="IPR047794">
    <property type="entry name" value="C45_proenzyme-like"/>
</dbReference>
<dbReference type="NCBIfam" id="NF040521">
    <property type="entry name" value="C45_proenzyme"/>
    <property type="match status" value="1"/>
</dbReference>
<dbReference type="EMBL" id="KI669568">
    <property type="protein sequence ID" value="ETN16567.1"/>
    <property type="molecule type" value="Genomic_DNA"/>
</dbReference>
<accession>W2QTN9</accession>
<dbReference type="PANTHER" id="PTHR34180:SF1">
    <property type="entry name" value="BETA-ALANYL-DOPAMINE_CARCININE HYDROLASE"/>
    <property type="match status" value="1"/>
</dbReference>
<dbReference type="Proteomes" id="UP000018817">
    <property type="component" value="Unassembled WGS sequence"/>
</dbReference>
<sequence>MRLEVLVVALWCAFVVVYADEIFEFYGDSHYEFGRQMGLRFRDKIQDRMRLNTKLQNLLLPFAKTSTGRKLLDRYLLTHRATFPQYFEELEGVAEGSDVPFETIFIENIVEEFSNSIPPSFQNKLFPTEARHPILRCSDIVLTSPEIHVVAHNEDSGEMDVNRTAIVIAKIGNEPKFVAYTYLRDLPSGAFGFNENGVAFTLNFVQPSEIFVGGLGRGFISRDLLTAKNANDATSIITREGQAAVHNFQLMDVRAKRVWNIEVASFNRHLIYKFKDEGSAVSAFFHANQYQRLQIAQPPYQSSLHRLHRYSELTPPKTIEEALVVLGDQEDRSWPVFHDSLFHAKGDLSGWTLTTIVFDLDKGNAVSFLGNPAYHRQNLVQWCTSFSTPCFAQIVCPSPLAELTSMVFPEG</sequence>
<dbReference type="OrthoDB" id="189997at2759"/>
<dbReference type="PANTHER" id="PTHR34180">
    <property type="entry name" value="PEPTIDASE C45"/>
    <property type="match status" value="1"/>
</dbReference>
<proteinExistence type="predicted"/>
<dbReference type="VEuPathDB" id="FungiDB:PPTG_05749"/>
<reference evidence="4" key="1">
    <citation type="submission" date="2011-12" db="EMBL/GenBank/DDBJ databases">
        <authorList>
            <consortium name="The Broad Institute Genome Sequencing Platform"/>
            <person name="Russ C."/>
            <person name="Tyler B."/>
            <person name="Panabieres F."/>
            <person name="Shan W."/>
            <person name="Tripathy S."/>
            <person name="Grunwald N."/>
            <person name="Machado M."/>
            <person name="Young S.K."/>
            <person name="Zeng Q."/>
            <person name="Gargeya S."/>
            <person name="Fitzgerald M."/>
            <person name="Haas B."/>
            <person name="Abouelleil A."/>
            <person name="Alvarado L."/>
            <person name="Arachchi H.M."/>
            <person name="Berlin A."/>
            <person name="Chapman S.B."/>
            <person name="Gearin G."/>
            <person name="Goldberg J."/>
            <person name="Griggs A."/>
            <person name="Gujja S."/>
            <person name="Hansen M."/>
            <person name="Heiman D."/>
            <person name="Howarth C."/>
            <person name="Larimer J."/>
            <person name="Lui A."/>
            <person name="MacDonald P.J.P."/>
            <person name="McCowen C."/>
            <person name="Montmayeur A."/>
            <person name="Murphy C."/>
            <person name="Neiman D."/>
            <person name="Pearson M."/>
            <person name="Priest M."/>
            <person name="Roberts A."/>
            <person name="Saif S."/>
            <person name="Shea T."/>
            <person name="Sisk P."/>
            <person name="Stolte C."/>
            <person name="Sykes S."/>
            <person name="Wortman J."/>
            <person name="Nusbaum C."/>
            <person name="Birren B."/>
        </authorList>
    </citation>
    <scope>NUCLEOTIDE SEQUENCE [LARGE SCALE GENOMIC DNA]</scope>
    <source>
        <strain evidence="4">INRA-310</strain>
    </source>
</reference>
<dbReference type="STRING" id="761204.W2QTN9"/>
<dbReference type="InterPro" id="IPR005079">
    <property type="entry name" value="Peptidase_C45_hydrolase"/>
</dbReference>
<keyword evidence="1" id="KW-0732">Signal</keyword>
<evidence type="ECO:0000256" key="1">
    <source>
        <dbReference type="SAM" id="SignalP"/>
    </source>
</evidence>
<dbReference type="InterPro" id="IPR047801">
    <property type="entry name" value="Peptidase_C45"/>
</dbReference>
<dbReference type="Pfam" id="PF03417">
    <property type="entry name" value="AAT"/>
    <property type="match status" value="1"/>
</dbReference>